<dbReference type="HOGENOM" id="CLU_1509855_0_0_0"/>
<dbReference type="eggNOG" id="ENOG5033GA7">
    <property type="taxonomic scope" value="Bacteria"/>
</dbReference>
<dbReference type="Proteomes" id="UP000001369">
    <property type="component" value="Chromosome"/>
</dbReference>
<keyword evidence="3" id="KW-1185">Reference proteome</keyword>
<dbReference type="RefSeq" id="WP_012673476.1">
    <property type="nucleotide sequence ID" value="NC_012438.1"/>
</dbReference>
<sequence>MKKEKIIKERQSNVSKAGKDKEKEVIQLLLSDNEIREHFSIGHPSKVLKNIEELYIQYGDKSEMIDADVCVVRKKDNKLVCVISVKKSFRERGAQTAYWALKVKQYKKNYKYLLATPDVDKELFNPQNPENKRKWRVILPFESDGVFVYSYDGKLYEEHKFYVGKDYLLEYIKSLVSS</sequence>
<organism evidence="2 3">
    <name type="scientific">Sulfurihydrogenibium azorense (strain DSM 15241 / OCM 825 / Az-Fu1)</name>
    <dbReference type="NCBI Taxonomy" id="204536"/>
    <lineage>
        <taxon>Bacteria</taxon>
        <taxon>Pseudomonadati</taxon>
        <taxon>Aquificota</taxon>
        <taxon>Aquificia</taxon>
        <taxon>Aquificales</taxon>
        <taxon>Hydrogenothermaceae</taxon>
        <taxon>Sulfurihydrogenibium</taxon>
    </lineage>
</organism>
<dbReference type="REBASE" id="20452">
    <property type="entry name" value="SazAORF52P"/>
</dbReference>
<dbReference type="Pfam" id="PF18643">
    <property type="entry name" value="RE_BsaWI"/>
    <property type="match status" value="1"/>
</dbReference>
<dbReference type="EMBL" id="CP001229">
    <property type="protein sequence ID" value="ACN98150.1"/>
    <property type="molecule type" value="Genomic_DNA"/>
</dbReference>
<gene>
    <name evidence="2" type="ordered locus">SULAZ_0051</name>
</gene>
<evidence type="ECO:0000313" key="3">
    <source>
        <dbReference type="Proteomes" id="UP000001369"/>
    </source>
</evidence>
<dbReference type="OrthoDB" id="9810465at2"/>
<reference evidence="2 3" key="1">
    <citation type="journal article" date="2009" name="J. Bacteriol.">
        <title>Complete and draft genome sequences of six members of the Aquificales.</title>
        <authorList>
            <person name="Reysenbach A.L."/>
            <person name="Hamamura N."/>
            <person name="Podar M."/>
            <person name="Griffiths E."/>
            <person name="Ferreira S."/>
            <person name="Hochstein R."/>
            <person name="Heidelberg J."/>
            <person name="Johnson J."/>
            <person name="Mead D."/>
            <person name="Pohorille A."/>
            <person name="Sarmiento M."/>
            <person name="Schweighofer K."/>
            <person name="Seshadri R."/>
            <person name="Voytek M.A."/>
        </authorList>
    </citation>
    <scope>NUCLEOTIDE SEQUENCE [LARGE SCALE GENOMIC DNA]</scope>
    <source>
        <strain evidence="3">Az-Fu1 / DSM 15241 / OCM 825</strain>
    </source>
</reference>
<proteinExistence type="predicted"/>
<dbReference type="STRING" id="204536.SULAZ_0051"/>
<evidence type="ECO:0000313" key="2">
    <source>
        <dbReference type="EMBL" id="ACN98150.1"/>
    </source>
</evidence>
<feature type="domain" description="BsaWI restriction endonuclease type 2" evidence="1">
    <location>
        <begin position="45"/>
        <end position="149"/>
    </location>
</feature>
<dbReference type="KEGG" id="saf:SULAZ_0051"/>
<dbReference type="InterPro" id="IPR041551">
    <property type="entry name" value="RE_BsaWI"/>
</dbReference>
<protein>
    <submittedName>
        <fullName evidence="2">MjaVIP</fullName>
    </submittedName>
</protein>
<name>C1DXD6_SULAA</name>
<dbReference type="AlphaFoldDB" id="C1DXD6"/>
<accession>C1DXD6</accession>
<evidence type="ECO:0000259" key="1">
    <source>
        <dbReference type="Pfam" id="PF18643"/>
    </source>
</evidence>